<feature type="region of interest" description="Disordered" evidence="1">
    <location>
        <begin position="1"/>
        <end position="27"/>
    </location>
</feature>
<gene>
    <name evidence="2" type="primary">23687387</name>
</gene>
<proteinExistence type="predicted"/>
<reference evidence="2" key="2">
    <citation type="submission" date="2020-05" db="UniProtKB">
        <authorList>
            <consortium name="EnsemblMetazoa"/>
        </authorList>
    </citation>
    <scope>IDENTIFICATION</scope>
    <source>
        <strain evidence="2">LVP_AGWG</strain>
    </source>
</reference>
<feature type="compositionally biased region" description="Polar residues" evidence="1">
    <location>
        <begin position="65"/>
        <end position="80"/>
    </location>
</feature>
<dbReference type="AlphaFoldDB" id="A0A6I8TPW2"/>
<evidence type="ECO:0000313" key="3">
    <source>
        <dbReference type="Proteomes" id="UP000008820"/>
    </source>
</evidence>
<feature type="region of interest" description="Disordered" evidence="1">
    <location>
        <begin position="52"/>
        <end position="80"/>
    </location>
</feature>
<organism evidence="2 3">
    <name type="scientific">Aedes aegypti</name>
    <name type="common">Yellowfever mosquito</name>
    <name type="synonym">Culex aegypti</name>
    <dbReference type="NCBI Taxonomy" id="7159"/>
    <lineage>
        <taxon>Eukaryota</taxon>
        <taxon>Metazoa</taxon>
        <taxon>Ecdysozoa</taxon>
        <taxon>Arthropoda</taxon>
        <taxon>Hexapoda</taxon>
        <taxon>Insecta</taxon>
        <taxon>Pterygota</taxon>
        <taxon>Neoptera</taxon>
        <taxon>Endopterygota</taxon>
        <taxon>Diptera</taxon>
        <taxon>Nematocera</taxon>
        <taxon>Culicoidea</taxon>
        <taxon>Culicidae</taxon>
        <taxon>Culicinae</taxon>
        <taxon>Aedini</taxon>
        <taxon>Aedes</taxon>
        <taxon>Stegomyia</taxon>
    </lineage>
</organism>
<reference evidence="2 3" key="1">
    <citation type="submission" date="2017-06" db="EMBL/GenBank/DDBJ databases">
        <title>Aedes aegypti genome working group (AGWG) sequencing and assembly.</title>
        <authorList>
            <consortium name="Aedes aegypti Genome Working Group (AGWG)"/>
            <person name="Matthews B.J."/>
        </authorList>
    </citation>
    <scope>NUCLEOTIDE SEQUENCE [LARGE SCALE GENOMIC DNA]</scope>
    <source>
        <strain evidence="2 3">LVP_AGWG</strain>
    </source>
</reference>
<accession>A0A6I8TPW2</accession>
<evidence type="ECO:0000313" key="2">
    <source>
        <dbReference type="EnsemblMetazoa" id="AAEL016967-PB"/>
    </source>
</evidence>
<keyword evidence="3" id="KW-1185">Reference proteome</keyword>
<sequence>MEMVETGAVNVDMNASEKSPQKRGADINYGIDDAPPWYLSIFMALQEYNQGSSKSITNSSTSTNEHYYTYSNPTRKATLQ</sequence>
<feature type="compositionally biased region" description="Low complexity" evidence="1">
    <location>
        <begin position="52"/>
        <end position="64"/>
    </location>
</feature>
<name>A0A6I8TPW2_AEDAE</name>
<dbReference type="OrthoDB" id="1641903at2759"/>
<dbReference type="Proteomes" id="UP000008820">
    <property type="component" value="Chromosome 1"/>
</dbReference>
<protein>
    <submittedName>
        <fullName evidence="2">Uncharacterized protein</fullName>
    </submittedName>
</protein>
<evidence type="ECO:0000256" key="1">
    <source>
        <dbReference type="SAM" id="MobiDB-lite"/>
    </source>
</evidence>
<dbReference type="EnsemblMetazoa" id="AAEL016967-RB">
    <property type="protein sequence ID" value="AAEL016967-PB"/>
    <property type="gene ID" value="AAEL016967"/>
</dbReference>